<sequence>MCKAVRLICVTNRKLVRGDFLERLKEIARQRPAGILLREKDLTPEEYRKLAREVQSICKKAGVPCILHSFTGVAEELEADALHLPLPLLRKLPGEDRGRFRQLGASCHSISEAREAMEMGCTYITAGHIFETDCKRGLPGRGLEFLREVCRAVTIPVYAIGGIEPKRMAEIFAAGAAGACVMSGPMVCEDVGTYFADFAGAGKAAAAAVSGETEAPSEK</sequence>
<dbReference type="GO" id="GO:0009228">
    <property type="term" value="P:thiamine biosynthetic process"/>
    <property type="evidence" value="ECO:0007669"/>
    <property type="project" value="UniProtKB-KW"/>
</dbReference>
<gene>
    <name evidence="4" type="ORF">IAA55_06060</name>
</gene>
<protein>
    <submittedName>
        <fullName evidence="4">Thiamine phosphate synthase</fullName>
    </submittedName>
</protein>
<dbReference type="CDD" id="cd00564">
    <property type="entry name" value="TMP_TenI"/>
    <property type="match status" value="1"/>
</dbReference>
<dbReference type="Gene3D" id="3.20.20.70">
    <property type="entry name" value="Aldolase class I"/>
    <property type="match status" value="1"/>
</dbReference>
<dbReference type="InterPro" id="IPR013785">
    <property type="entry name" value="Aldolase_TIM"/>
</dbReference>
<dbReference type="Pfam" id="PF02581">
    <property type="entry name" value="TMP-TENI"/>
    <property type="match status" value="1"/>
</dbReference>
<comment type="caution">
    <text evidence="4">The sequence shown here is derived from an EMBL/GenBank/DDBJ whole genome shotgun (WGS) entry which is preliminary data.</text>
</comment>
<dbReference type="PANTHER" id="PTHR20857:SF15">
    <property type="entry name" value="THIAMINE-PHOSPHATE SYNTHASE"/>
    <property type="match status" value="1"/>
</dbReference>
<evidence type="ECO:0000313" key="5">
    <source>
        <dbReference type="Proteomes" id="UP000823912"/>
    </source>
</evidence>
<organism evidence="4 5">
    <name type="scientific">Candidatus Pullilachnospira gallistercoris</name>
    <dbReference type="NCBI Taxonomy" id="2840911"/>
    <lineage>
        <taxon>Bacteria</taxon>
        <taxon>Bacillati</taxon>
        <taxon>Bacillota</taxon>
        <taxon>Clostridia</taxon>
        <taxon>Lachnospirales</taxon>
        <taxon>Lachnospiraceae</taxon>
        <taxon>Lachnospiraceae incertae sedis</taxon>
        <taxon>Candidatus Pullilachnospira</taxon>
    </lineage>
</organism>
<keyword evidence="2" id="KW-0784">Thiamine biosynthesis</keyword>
<dbReference type="InterPro" id="IPR022998">
    <property type="entry name" value="ThiamineP_synth_TenI"/>
</dbReference>
<dbReference type="PANTHER" id="PTHR20857">
    <property type="entry name" value="THIAMINE-PHOSPHATE PYROPHOSPHORYLASE"/>
    <property type="match status" value="1"/>
</dbReference>
<proteinExistence type="predicted"/>
<evidence type="ECO:0000313" key="4">
    <source>
        <dbReference type="EMBL" id="HIR70825.1"/>
    </source>
</evidence>
<comment type="pathway">
    <text evidence="1">Cofactor biosynthesis; thiamine diphosphate biosynthesis.</text>
</comment>
<dbReference type="InterPro" id="IPR036206">
    <property type="entry name" value="ThiamineP_synth_sf"/>
</dbReference>
<dbReference type="Proteomes" id="UP000823912">
    <property type="component" value="Unassembled WGS sequence"/>
</dbReference>
<name>A0A9D1E9D8_9FIRM</name>
<dbReference type="EMBL" id="DVHM01000098">
    <property type="protein sequence ID" value="HIR70825.1"/>
    <property type="molecule type" value="Genomic_DNA"/>
</dbReference>
<reference evidence="4" key="2">
    <citation type="journal article" date="2021" name="PeerJ">
        <title>Extensive microbial diversity within the chicken gut microbiome revealed by metagenomics and culture.</title>
        <authorList>
            <person name="Gilroy R."/>
            <person name="Ravi A."/>
            <person name="Getino M."/>
            <person name="Pursley I."/>
            <person name="Horton D.L."/>
            <person name="Alikhan N.F."/>
            <person name="Baker D."/>
            <person name="Gharbi K."/>
            <person name="Hall N."/>
            <person name="Watson M."/>
            <person name="Adriaenssens E.M."/>
            <person name="Foster-Nyarko E."/>
            <person name="Jarju S."/>
            <person name="Secka A."/>
            <person name="Antonio M."/>
            <person name="Oren A."/>
            <person name="Chaudhuri R.R."/>
            <person name="La Ragione R."/>
            <person name="Hildebrand F."/>
            <person name="Pallen M.J."/>
        </authorList>
    </citation>
    <scope>NUCLEOTIDE SEQUENCE</scope>
    <source>
        <strain evidence="4">ChiSjej5B23-6657</strain>
    </source>
</reference>
<evidence type="ECO:0000256" key="2">
    <source>
        <dbReference type="ARBA" id="ARBA00022977"/>
    </source>
</evidence>
<dbReference type="GO" id="GO:0005737">
    <property type="term" value="C:cytoplasm"/>
    <property type="evidence" value="ECO:0007669"/>
    <property type="project" value="TreeGrafter"/>
</dbReference>
<evidence type="ECO:0000256" key="1">
    <source>
        <dbReference type="ARBA" id="ARBA00004948"/>
    </source>
</evidence>
<dbReference type="AlphaFoldDB" id="A0A9D1E9D8"/>
<reference evidence="4" key="1">
    <citation type="submission" date="2020-10" db="EMBL/GenBank/DDBJ databases">
        <authorList>
            <person name="Gilroy R."/>
        </authorList>
    </citation>
    <scope>NUCLEOTIDE SEQUENCE</scope>
    <source>
        <strain evidence="4">ChiSjej5B23-6657</strain>
    </source>
</reference>
<dbReference type="GO" id="GO:0004789">
    <property type="term" value="F:thiamine-phosphate diphosphorylase activity"/>
    <property type="evidence" value="ECO:0007669"/>
    <property type="project" value="TreeGrafter"/>
</dbReference>
<feature type="domain" description="Thiamine phosphate synthase/TenI" evidence="3">
    <location>
        <begin position="7"/>
        <end position="184"/>
    </location>
</feature>
<accession>A0A9D1E9D8</accession>
<dbReference type="SUPFAM" id="SSF51391">
    <property type="entry name" value="Thiamin phosphate synthase"/>
    <property type="match status" value="1"/>
</dbReference>
<evidence type="ECO:0000259" key="3">
    <source>
        <dbReference type="Pfam" id="PF02581"/>
    </source>
</evidence>